<dbReference type="PANTHER" id="PTHR45398">
    <property type="match status" value="1"/>
</dbReference>
<dbReference type="EC" id="6.1.1.13" evidence="3"/>
<feature type="domain" description="AMP-dependent synthetase/ligase" evidence="1">
    <location>
        <begin position="14"/>
        <end position="360"/>
    </location>
</feature>
<dbReference type="Gene3D" id="3.30.300.30">
    <property type="match status" value="1"/>
</dbReference>
<sequence>MSIIDRIDSYSKYEKEAQIYDKKILTYKELKYKSDALACYLIEKYEKNKKPILVYGHKEEEMLICFLACTKAGYPYVPIDITFPETRVKDVIENCNADLIFHIEDREIELPKTIGKLDKQEINNIFSLYNGKIPDKDFEVKGEEIYYILYTSGSTGKPKGVKITYNCLENFLNWFEKEANLEDISLDYMNQVSYSFDVSVIGMYIGLSLGRRLFVIDKKMIENFQELFLNLGQSNIGFIATTPAFIQMCLVDEKFNETLLPNLKKVVVAGEVLTKQLAMKFYERFPKVKLINGYGPTESTVLVTSVEISKEMIESKESLPIGYSGENIHIKILDKMGKEVTEGDIGEIVIYGDSVSTGYYNNESMTKKVFFNTKLNGTQRRAYKTGDLGYKKNQLFYYKGREDFQIKLNGFRIELQDIEENLCSIEFVENAVVIPVKKNEKINHLTAFITLNKDMEESGLKLAKKVKEELKTKIPEYMIPRQIKVKERFVLNVNGKIDRKVLMEELGC</sequence>
<dbReference type="PANTHER" id="PTHR45398:SF1">
    <property type="entry name" value="ENZYME, PUTATIVE (JCVI)-RELATED"/>
    <property type="match status" value="1"/>
</dbReference>
<protein>
    <submittedName>
        <fullName evidence="3">D-alanine--poly(Phosphoribitol) ligase subunit 1</fullName>
        <ecNumber evidence="3">6.1.1.13</ecNumber>
    </submittedName>
</protein>
<keyword evidence="4" id="KW-1185">Reference proteome</keyword>
<dbReference type="InterPro" id="IPR042099">
    <property type="entry name" value="ANL_N_sf"/>
</dbReference>
<dbReference type="NCBIfam" id="TIGR01733">
    <property type="entry name" value="AA-adenyl-dom"/>
    <property type="match status" value="1"/>
</dbReference>
<name>A0ABU0JV45_HATLI</name>
<dbReference type="RefSeq" id="WP_307355908.1">
    <property type="nucleotide sequence ID" value="NZ_BAAACJ010000030.1"/>
</dbReference>
<dbReference type="InterPro" id="IPR025110">
    <property type="entry name" value="AMP-bd_C"/>
</dbReference>
<feature type="domain" description="AMP-binding enzyme C-terminal" evidence="2">
    <location>
        <begin position="418"/>
        <end position="496"/>
    </location>
</feature>
<dbReference type="GO" id="GO:0016874">
    <property type="term" value="F:ligase activity"/>
    <property type="evidence" value="ECO:0007669"/>
    <property type="project" value="UniProtKB-KW"/>
</dbReference>
<organism evidence="3 4">
    <name type="scientific">Hathewaya limosa</name>
    <name type="common">Clostridium limosum</name>
    <dbReference type="NCBI Taxonomy" id="1536"/>
    <lineage>
        <taxon>Bacteria</taxon>
        <taxon>Bacillati</taxon>
        <taxon>Bacillota</taxon>
        <taxon>Clostridia</taxon>
        <taxon>Eubacteriales</taxon>
        <taxon>Clostridiaceae</taxon>
        <taxon>Hathewaya</taxon>
    </lineage>
</organism>
<dbReference type="InterPro" id="IPR000873">
    <property type="entry name" value="AMP-dep_synth/lig_dom"/>
</dbReference>
<dbReference type="Pfam" id="PF00501">
    <property type="entry name" value="AMP-binding"/>
    <property type="match status" value="1"/>
</dbReference>
<evidence type="ECO:0000259" key="1">
    <source>
        <dbReference type="Pfam" id="PF00501"/>
    </source>
</evidence>
<dbReference type="PROSITE" id="PS00455">
    <property type="entry name" value="AMP_BINDING"/>
    <property type="match status" value="1"/>
</dbReference>
<dbReference type="Proteomes" id="UP001224418">
    <property type="component" value="Unassembled WGS sequence"/>
</dbReference>
<dbReference type="InterPro" id="IPR045851">
    <property type="entry name" value="AMP-bd_C_sf"/>
</dbReference>
<dbReference type="InterPro" id="IPR010071">
    <property type="entry name" value="AA_adenyl_dom"/>
</dbReference>
<reference evidence="3 4" key="1">
    <citation type="submission" date="2023-07" db="EMBL/GenBank/DDBJ databases">
        <title>Genomic Encyclopedia of Type Strains, Phase IV (KMG-IV): sequencing the most valuable type-strain genomes for metagenomic binning, comparative biology and taxonomic classification.</title>
        <authorList>
            <person name="Goeker M."/>
        </authorList>
    </citation>
    <scope>NUCLEOTIDE SEQUENCE [LARGE SCALE GENOMIC DNA]</scope>
    <source>
        <strain evidence="3 4">DSM 1400</strain>
    </source>
</reference>
<accession>A0ABU0JV45</accession>
<dbReference type="InterPro" id="IPR020845">
    <property type="entry name" value="AMP-binding_CS"/>
</dbReference>
<evidence type="ECO:0000313" key="4">
    <source>
        <dbReference type="Proteomes" id="UP001224418"/>
    </source>
</evidence>
<evidence type="ECO:0000259" key="2">
    <source>
        <dbReference type="Pfam" id="PF13193"/>
    </source>
</evidence>
<proteinExistence type="predicted"/>
<dbReference type="EMBL" id="JAUSWN010000013">
    <property type="protein sequence ID" value="MDQ0479993.1"/>
    <property type="molecule type" value="Genomic_DNA"/>
</dbReference>
<dbReference type="Pfam" id="PF13193">
    <property type="entry name" value="AMP-binding_C"/>
    <property type="match status" value="1"/>
</dbReference>
<gene>
    <name evidence="3" type="ORF">QOZ93_001736</name>
</gene>
<evidence type="ECO:0000313" key="3">
    <source>
        <dbReference type="EMBL" id="MDQ0479993.1"/>
    </source>
</evidence>
<comment type="caution">
    <text evidence="3">The sequence shown here is derived from an EMBL/GenBank/DDBJ whole genome shotgun (WGS) entry which is preliminary data.</text>
</comment>
<dbReference type="SUPFAM" id="SSF56801">
    <property type="entry name" value="Acetyl-CoA synthetase-like"/>
    <property type="match status" value="1"/>
</dbReference>
<dbReference type="NCBIfam" id="NF003417">
    <property type="entry name" value="PRK04813.1"/>
    <property type="match status" value="1"/>
</dbReference>
<dbReference type="Gene3D" id="3.40.50.12780">
    <property type="entry name" value="N-terminal domain of ligase-like"/>
    <property type="match status" value="1"/>
</dbReference>
<keyword evidence="3" id="KW-0436">Ligase</keyword>